<evidence type="ECO:0000256" key="11">
    <source>
        <dbReference type="ARBA" id="ARBA00023033"/>
    </source>
</evidence>
<dbReference type="PANTHER" id="PTHR24300:SF397">
    <property type="entry name" value="CYTOCHROME P450 2U1"/>
    <property type="match status" value="1"/>
</dbReference>
<evidence type="ECO:0000256" key="3">
    <source>
        <dbReference type="ARBA" id="ARBA00004406"/>
    </source>
</evidence>
<dbReference type="GO" id="GO:0005789">
    <property type="term" value="C:endoplasmic reticulum membrane"/>
    <property type="evidence" value="ECO:0007669"/>
    <property type="project" value="UniProtKB-SubCell"/>
</dbReference>
<dbReference type="InterPro" id="IPR036396">
    <property type="entry name" value="Cyt_P450_sf"/>
</dbReference>
<keyword evidence="5 13" id="KW-0349">Heme</keyword>
<proteinExistence type="inferred from homology"/>
<evidence type="ECO:0000256" key="4">
    <source>
        <dbReference type="ARBA" id="ARBA00010617"/>
    </source>
</evidence>
<dbReference type="SUPFAM" id="SSF48264">
    <property type="entry name" value="Cytochrome P450"/>
    <property type="match status" value="1"/>
</dbReference>
<dbReference type="InterPro" id="IPR001128">
    <property type="entry name" value="Cyt_P450"/>
</dbReference>
<gene>
    <name evidence="15" type="ORF">JXQ802_LOCUS4359</name>
</gene>
<feature type="chain" id="PRO_5032389202" description="Cytochrome P450" evidence="14">
    <location>
        <begin position="17"/>
        <end position="491"/>
    </location>
</feature>
<evidence type="ECO:0008006" key="17">
    <source>
        <dbReference type="Google" id="ProtNLM"/>
    </source>
</evidence>
<feature type="binding site" description="axial binding residue" evidence="13">
    <location>
        <position position="437"/>
    </location>
    <ligand>
        <name>heme</name>
        <dbReference type="ChEBI" id="CHEBI:30413"/>
    </ligand>
    <ligandPart>
        <name>Fe</name>
        <dbReference type="ChEBI" id="CHEBI:18248"/>
    </ligandPart>
</feature>
<dbReference type="PANTHER" id="PTHR24300">
    <property type="entry name" value="CYTOCHROME P450 508A4-RELATED"/>
    <property type="match status" value="1"/>
</dbReference>
<reference evidence="15" key="1">
    <citation type="submission" date="2021-02" db="EMBL/GenBank/DDBJ databases">
        <authorList>
            <person name="Nowell W R."/>
        </authorList>
    </citation>
    <scope>NUCLEOTIDE SEQUENCE</scope>
</reference>
<keyword evidence="12" id="KW-0472">Membrane</keyword>
<keyword evidence="10 13" id="KW-0408">Iron</keyword>
<comment type="cofactor">
    <cofactor evidence="1 13">
        <name>heme</name>
        <dbReference type="ChEBI" id="CHEBI:30413"/>
    </cofactor>
</comment>
<keyword evidence="16" id="KW-1185">Reference proteome</keyword>
<dbReference type="PRINTS" id="PR00463">
    <property type="entry name" value="EP450I"/>
</dbReference>
<comment type="similarity">
    <text evidence="4">Belongs to the cytochrome P450 family.</text>
</comment>
<dbReference type="EMBL" id="CAJNOL010000061">
    <property type="protein sequence ID" value="CAF0803591.1"/>
    <property type="molecule type" value="Genomic_DNA"/>
</dbReference>
<evidence type="ECO:0000313" key="15">
    <source>
        <dbReference type="EMBL" id="CAF0803591.1"/>
    </source>
</evidence>
<evidence type="ECO:0000313" key="16">
    <source>
        <dbReference type="Proteomes" id="UP000663870"/>
    </source>
</evidence>
<feature type="signal peptide" evidence="14">
    <location>
        <begin position="1"/>
        <end position="16"/>
    </location>
</feature>
<evidence type="ECO:0000256" key="13">
    <source>
        <dbReference type="PIRSR" id="PIRSR602401-1"/>
    </source>
</evidence>
<evidence type="ECO:0000256" key="2">
    <source>
        <dbReference type="ARBA" id="ARBA00004174"/>
    </source>
</evidence>
<dbReference type="GO" id="GO:0005506">
    <property type="term" value="F:iron ion binding"/>
    <property type="evidence" value="ECO:0007669"/>
    <property type="project" value="InterPro"/>
</dbReference>
<evidence type="ECO:0000256" key="10">
    <source>
        <dbReference type="ARBA" id="ARBA00023004"/>
    </source>
</evidence>
<evidence type="ECO:0000256" key="6">
    <source>
        <dbReference type="ARBA" id="ARBA00022723"/>
    </source>
</evidence>
<keyword evidence="9" id="KW-0560">Oxidoreductase</keyword>
<evidence type="ECO:0000256" key="9">
    <source>
        <dbReference type="ARBA" id="ARBA00023002"/>
    </source>
</evidence>
<protein>
    <recommendedName>
        <fullName evidence="17">Cytochrome P450</fullName>
    </recommendedName>
</protein>
<dbReference type="GO" id="GO:0006082">
    <property type="term" value="P:organic acid metabolic process"/>
    <property type="evidence" value="ECO:0007669"/>
    <property type="project" value="TreeGrafter"/>
</dbReference>
<evidence type="ECO:0000256" key="5">
    <source>
        <dbReference type="ARBA" id="ARBA00022617"/>
    </source>
</evidence>
<keyword evidence="14" id="KW-0732">Signal</keyword>
<dbReference type="PRINTS" id="PR00385">
    <property type="entry name" value="P450"/>
</dbReference>
<dbReference type="GO" id="GO:0008395">
    <property type="term" value="F:steroid hydroxylase activity"/>
    <property type="evidence" value="ECO:0007669"/>
    <property type="project" value="TreeGrafter"/>
</dbReference>
<dbReference type="Proteomes" id="UP000663870">
    <property type="component" value="Unassembled WGS sequence"/>
</dbReference>
<dbReference type="AlphaFoldDB" id="A0A813SY70"/>
<keyword evidence="8" id="KW-0492">Microsome</keyword>
<organism evidence="15 16">
    <name type="scientific">Rotaria sordida</name>
    <dbReference type="NCBI Taxonomy" id="392033"/>
    <lineage>
        <taxon>Eukaryota</taxon>
        <taxon>Metazoa</taxon>
        <taxon>Spiralia</taxon>
        <taxon>Gnathifera</taxon>
        <taxon>Rotifera</taxon>
        <taxon>Eurotatoria</taxon>
        <taxon>Bdelloidea</taxon>
        <taxon>Philodinida</taxon>
        <taxon>Philodinidae</taxon>
        <taxon>Rotaria</taxon>
    </lineage>
</organism>
<dbReference type="InterPro" id="IPR050182">
    <property type="entry name" value="Cytochrome_P450_fam2"/>
</dbReference>
<evidence type="ECO:0000256" key="14">
    <source>
        <dbReference type="SAM" id="SignalP"/>
    </source>
</evidence>
<dbReference type="FunFam" id="1.10.630.10:FF:000238">
    <property type="entry name" value="Cytochrome P450 2A6"/>
    <property type="match status" value="1"/>
</dbReference>
<comment type="subcellular location">
    <subcellularLocation>
        <location evidence="3">Endoplasmic reticulum membrane</location>
        <topology evidence="3">Peripheral membrane protein</topology>
    </subcellularLocation>
    <subcellularLocation>
        <location evidence="2">Microsome membrane</location>
        <topology evidence="2">Peripheral membrane protein</topology>
    </subcellularLocation>
</comment>
<evidence type="ECO:0000256" key="1">
    <source>
        <dbReference type="ARBA" id="ARBA00001971"/>
    </source>
</evidence>
<keyword evidence="7" id="KW-0256">Endoplasmic reticulum</keyword>
<dbReference type="Gene3D" id="1.10.630.10">
    <property type="entry name" value="Cytochrome P450"/>
    <property type="match status" value="1"/>
</dbReference>
<evidence type="ECO:0000256" key="7">
    <source>
        <dbReference type="ARBA" id="ARBA00022824"/>
    </source>
</evidence>
<accession>A0A813SY70</accession>
<name>A0A813SY70_9BILA</name>
<keyword evidence="11" id="KW-0503">Monooxygenase</keyword>
<sequence>MLVLVLVAIVTMLGMSIMHHKKFNNNEKKESSTTVPCGPRPWPIVGNLLQLGYRPYETLHRWSKISKYGEIFRLHLGSQIVVVLNSPSIIREALHDHGEIFAGRPYLHMIHETLHGKGVISAPYGREFHEHKNFLIRSFNRFGRRRRSSLESGCLDQVRFVAEKIREKQSSPFRIGNMLSQIACNNICTLTFGRYFETINMNNLFEKINENFNQTTTIACFNFLPFTRKFQKNIFENVKDCNRVIQKLVGERETNFDNEFITNIVDAYLDEMNQHRQRSTYFSKENLDSLVQDLFVAGTETISNTLHWTIFYIVAHPYVQVNIHEEIDRIIGKDRPPCDKDRSRMFYIEAVLLESMRCHCAGPILLPRATTQDITFHNYFIPKDTFILVNMWSAMKDEQHWSEPEKFEPERFLDENHRLRNVNHPAMMPFSIGKRACTGEQIAKIQLFLILVSLFQKFEFRFANGWIPKDLRGQPGVTLRPPNCQYEAFVR</sequence>
<dbReference type="GO" id="GO:0016712">
    <property type="term" value="F:oxidoreductase activity, acting on paired donors, with incorporation or reduction of molecular oxygen, reduced flavin or flavoprotein as one donor, and incorporation of one atom of oxygen"/>
    <property type="evidence" value="ECO:0007669"/>
    <property type="project" value="TreeGrafter"/>
</dbReference>
<dbReference type="Pfam" id="PF00067">
    <property type="entry name" value="p450"/>
    <property type="match status" value="1"/>
</dbReference>
<keyword evidence="6 13" id="KW-0479">Metal-binding</keyword>
<dbReference type="GO" id="GO:0020037">
    <property type="term" value="F:heme binding"/>
    <property type="evidence" value="ECO:0007669"/>
    <property type="project" value="InterPro"/>
</dbReference>
<dbReference type="InterPro" id="IPR002401">
    <property type="entry name" value="Cyt_P450_E_grp-I"/>
</dbReference>
<dbReference type="GO" id="GO:0006805">
    <property type="term" value="P:xenobiotic metabolic process"/>
    <property type="evidence" value="ECO:0007669"/>
    <property type="project" value="TreeGrafter"/>
</dbReference>
<evidence type="ECO:0000256" key="12">
    <source>
        <dbReference type="ARBA" id="ARBA00023136"/>
    </source>
</evidence>
<evidence type="ECO:0000256" key="8">
    <source>
        <dbReference type="ARBA" id="ARBA00022848"/>
    </source>
</evidence>
<comment type="caution">
    <text evidence="15">The sequence shown here is derived from an EMBL/GenBank/DDBJ whole genome shotgun (WGS) entry which is preliminary data.</text>
</comment>